<evidence type="ECO:0000313" key="2">
    <source>
        <dbReference type="Proteomes" id="UP000004913"/>
    </source>
</evidence>
<dbReference type="AlphaFoldDB" id="F5IUY3"/>
<name>F5IUY3_9BACT</name>
<organism evidence="1 2">
    <name type="scientific">Dysgonomonas gadei ATCC BAA-286</name>
    <dbReference type="NCBI Taxonomy" id="742766"/>
    <lineage>
        <taxon>Bacteria</taxon>
        <taxon>Pseudomonadati</taxon>
        <taxon>Bacteroidota</taxon>
        <taxon>Bacteroidia</taxon>
        <taxon>Bacteroidales</taxon>
        <taxon>Dysgonomonadaceae</taxon>
        <taxon>Dysgonomonas</taxon>
    </lineage>
</organism>
<dbReference type="HOGENOM" id="CLU_2568376_0_0_10"/>
<keyword evidence="2" id="KW-1185">Reference proteome</keyword>
<dbReference type="Proteomes" id="UP000004913">
    <property type="component" value="Unassembled WGS sequence"/>
</dbReference>
<reference evidence="1 2" key="1">
    <citation type="submission" date="2011-04" db="EMBL/GenBank/DDBJ databases">
        <title>The Genome Sequence of Dysgonomonas gadei ATCC BAA-286.</title>
        <authorList>
            <consortium name="The Broad Institute Genome Sequencing Platform"/>
            <person name="Earl A."/>
            <person name="Ward D."/>
            <person name="Feldgarden M."/>
            <person name="Gevers D."/>
            <person name="Pudlo N."/>
            <person name="Martens E."/>
            <person name="Allen-Vercoe E."/>
            <person name="Young S.K."/>
            <person name="Zeng Q."/>
            <person name="Gargeya S."/>
            <person name="Fitzgerald M."/>
            <person name="Haas B."/>
            <person name="Abouelleil A."/>
            <person name="Alvarado L."/>
            <person name="Arachchi H.M."/>
            <person name="Berlin A."/>
            <person name="Brown A."/>
            <person name="Chapman S.B."/>
            <person name="Chen Z."/>
            <person name="Dunbar C."/>
            <person name="Freedman E."/>
            <person name="Gearin G."/>
            <person name="Gellesch M."/>
            <person name="Goldberg J."/>
            <person name="Griggs A."/>
            <person name="Gujja S."/>
            <person name="Heiman D."/>
            <person name="Howarth C."/>
            <person name="Larson L."/>
            <person name="Lui A."/>
            <person name="MacDonald P.J.P."/>
            <person name="Mehta T."/>
            <person name="Montmayeur A."/>
            <person name="Murphy C."/>
            <person name="Neiman D."/>
            <person name="Pearson M."/>
            <person name="Priest M."/>
            <person name="Roberts A."/>
            <person name="Saif S."/>
            <person name="Shea T."/>
            <person name="Shenoy N."/>
            <person name="Sisk P."/>
            <person name="Stolte C."/>
            <person name="Sykes S."/>
            <person name="Yandava C."/>
            <person name="Wortman J."/>
            <person name="Nusbaum C."/>
            <person name="Birren B."/>
        </authorList>
    </citation>
    <scope>NUCLEOTIDE SEQUENCE [LARGE SCALE GENOMIC DNA]</scope>
    <source>
        <strain evidence="1 2">ATCC BAA-286</strain>
    </source>
</reference>
<dbReference type="STRING" id="742766.HMPREF9455_01283"/>
<comment type="caution">
    <text evidence="1">The sequence shown here is derived from an EMBL/GenBank/DDBJ whole genome shotgun (WGS) entry which is preliminary data.</text>
</comment>
<dbReference type="RefSeq" id="WP_006798798.1">
    <property type="nucleotide sequence ID" value="NZ_GL891980.1"/>
</dbReference>
<gene>
    <name evidence="1" type="ORF">HMPREF9455_01283</name>
</gene>
<dbReference type="eggNOG" id="COG0532">
    <property type="taxonomic scope" value="Bacteria"/>
</dbReference>
<accession>F5IUY3</accession>
<evidence type="ECO:0008006" key="3">
    <source>
        <dbReference type="Google" id="ProtNLM"/>
    </source>
</evidence>
<evidence type="ECO:0000313" key="1">
    <source>
        <dbReference type="EMBL" id="EGK03033.1"/>
    </source>
</evidence>
<sequence length="81" mass="9143">MSIRLIKISKDLNVGISSLVEFLHKKGFDVESNPNAKVDGEQHELLVKEFGNNADLEALLRNRKEREREVLAPKEAEDVAT</sequence>
<proteinExistence type="predicted"/>
<protein>
    <recommendedName>
        <fullName evidence="3">Translation initiation factor IF-2 N-terminal domain-containing protein</fullName>
    </recommendedName>
</protein>
<dbReference type="EMBL" id="ADLV01000015">
    <property type="protein sequence ID" value="EGK03033.1"/>
    <property type="molecule type" value="Genomic_DNA"/>
</dbReference>